<accession>A0AAW5R043</accession>
<evidence type="ECO:0000313" key="2">
    <source>
        <dbReference type="EMBL" id="MCT8972061.1"/>
    </source>
</evidence>
<evidence type="ECO:0000256" key="1">
    <source>
        <dbReference type="SAM" id="MobiDB-lite"/>
    </source>
</evidence>
<keyword evidence="3" id="KW-1185">Reference proteome</keyword>
<evidence type="ECO:0008006" key="4">
    <source>
        <dbReference type="Google" id="ProtNLM"/>
    </source>
</evidence>
<dbReference type="Proteomes" id="UP001320898">
    <property type="component" value="Unassembled WGS sequence"/>
</dbReference>
<dbReference type="AlphaFoldDB" id="A0AAW5R043"/>
<gene>
    <name evidence="2" type="ORF">MUB46_09360</name>
</gene>
<name>A0AAW5R043_9HYPH</name>
<proteinExistence type="predicted"/>
<dbReference type="RefSeq" id="WP_261615639.1">
    <property type="nucleotide sequence ID" value="NZ_JALIDZ010000004.1"/>
</dbReference>
<protein>
    <recommendedName>
        <fullName evidence="4">Transposase</fullName>
    </recommendedName>
</protein>
<sequence>MTGIDGTGHHTAICVQMEGESRPLVLVATQMPAFFRSIATPQPEGYKSPKSTRSRTP</sequence>
<evidence type="ECO:0000313" key="3">
    <source>
        <dbReference type="Proteomes" id="UP001320898"/>
    </source>
</evidence>
<dbReference type="EMBL" id="JALIDZ010000004">
    <property type="protein sequence ID" value="MCT8972061.1"/>
    <property type="molecule type" value="Genomic_DNA"/>
</dbReference>
<reference evidence="2 3" key="1">
    <citation type="submission" date="2022-04" db="EMBL/GenBank/DDBJ databases">
        <authorList>
            <person name="Ye Y.-Q."/>
            <person name="Du Z.-J."/>
        </authorList>
    </citation>
    <scope>NUCLEOTIDE SEQUENCE [LARGE SCALE GENOMIC DNA]</scope>
    <source>
        <strain evidence="2 3">A6E488</strain>
    </source>
</reference>
<organism evidence="2 3">
    <name type="scientific">Microbaculum marinisediminis</name>
    <dbReference type="NCBI Taxonomy" id="2931392"/>
    <lineage>
        <taxon>Bacteria</taxon>
        <taxon>Pseudomonadati</taxon>
        <taxon>Pseudomonadota</taxon>
        <taxon>Alphaproteobacteria</taxon>
        <taxon>Hyphomicrobiales</taxon>
        <taxon>Tepidamorphaceae</taxon>
        <taxon>Microbaculum</taxon>
    </lineage>
</organism>
<comment type="caution">
    <text evidence="2">The sequence shown here is derived from an EMBL/GenBank/DDBJ whole genome shotgun (WGS) entry which is preliminary data.</text>
</comment>
<feature type="region of interest" description="Disordered" evidence="1">
    <location>
        <begin position="37"/>
        <end position="57"/>
    </location>
</feature>